<dbReference type="OrthoDB" id="6499288at2759"/>
<organism evidence="10 11">
    <name type="scientific">Folsomia candida</name>
    <name type="common">Springtail</name>
    <dbReference type="NCBI Taxonomy" id="158441"/>
    <lineage>
        <taxon>Eukaryota</taxon>
        <taxon>Metazoa</taxon>
        <taxon>Ecdysozoa</taxon>
        <taxon>Arthropoda</taxon>
        <taxon>Hexapoda</taxon>
        <taxon>Collembola</taxon>
        <taxon>Entomobryomorpha</taxon>
        <taxon>Isotomoidea</taxon>
        <taxon>Isotomidae</taxon>
        <taxon>Proisotominae</taxon>
        <taxon>Folsomia</taxon>
    </lineage>
</organism>
<dbReference type="InterPro" id="IPR017907">
    <property type="entry name" value="Znf_RING_CS"/>
</dbReference>
<feature type="compositionally biased region" description="Polar residues" evidence="7">
    <location>
        <begin position="316"/>
        <end position="336"/>
    </location>
</feature>
<dbReference type="Pfam" id="PF21355">
    <property type="entry name" value="TRAF-mep_MATH"/>
    <property type="match status" value="1"/>
</dbReference>
<dbReference type="PROSITE" id="PS00518">
    <property type="entry name" value="ZF_RING_1"/>
    <property type="match status" value="1"/>
</dbReference>
<dbReference type="GO" id="GO:0008270">
    <property type="term" value="F:zinc ion binding"/>
    <property type="evidence" value="ECO:0007669"/>
    <property type="project" value="UniProtKB-KW"/>
</dbReference>
<dbReference type="PANTHER" id="PTHR10131">
    <property type="entry name" value="TNF RECEPTOR ASSOCIATED FACTOR"/>
    <property type="match status" value="1"/>
</dbReference>
<evidence type="ECO:0000256" key="3">
    <source>
        <dbReference type="ARBA" id="ARBA00022723"/>
    </source>
</evidence>
<comment type="subcellular location">
    <subcellularLocation>
        <location evidence="1">Cytoplasm</location>
    </subcellularLocation>
</comment>
<evidence type="ECO:0000256" key="6">
    <source>
        <dbReference type="PROSITE-ProRule" id="PRU00175"/>
    </source>
</evidence>
<dbReference type="SUPFAM" id="SSF49599">
    <property type="entry name" value="TRAF domain-like"/>
    <property type="match status" value="1"/>
</dbReference>
<dbReference type="PROSITE" id="PS50089">
    <property type="entry name" value="ZF_RING_2"/>
    <property type="match status" value="1"/>
</dbReference>
<dbReference type="InterPro" id="IPR049342">
    <property type="entry name" value="TRAF1-6_MATH_dom"/>
</dbReference>
<evidence type="ECO:0000256" key="5">
    <source>
        <dbReference type="ARBA" id="ARBA00022833"/>
    </source>
</evidence>
<evidence type="ECO:0000256" key="1">
    <source>
        <dbReference type="ARBA" id="ARBA00004496"/>
    </source>
</evidence>
<keyword evidence="4 6" id="KW-0863">Zinc-finger</keyword>
<dbReference type="GO" id="GO:0045087">
    <property type="term" value="P:innate immune response"/>
    <property type="evidence" value="ECO:0007669"/>
    <property type="project" value="TreeGrafter"/>
</dbReference>
<sequence>MENNSPPTCNGTAPQASSTSCAEDSAGTTVMTTLGGCKPSAHATSTYSEGGYDYELVGITDSRYECPICLLCFRDPVLTTCGHKFCSGCIRVWVVDLGGKCPVDGVSLSHENIFPDNFTRREIMQSKAKCPYTTDGCEIILPISDLDRHVHTEHRNDASFSVNGSPHFSTGGADVSDCWFKEFGCDIRVHPSEMHKHTVADVHKHLHLMTMAYKRLKLYSSSRSNLDHPPDSFWRQDSRESQRWLLDDTLDSDDFEFRRQRSWDSVRFAQNKHNAKSRPRFYPPRLAESDESLCKPHANHGDPQPSGEPSSSRSSTMMTPFNSSSNNTQQPHSQSHQLNDVFERLVRLEQNDREKQIKIEKLQSELASAVNLFSAATNIIKDLTSRYCNGVFVWTITDFRRLCMEMRNDPNRVRHSQDFYTDIFGYRMCLRFNLTTPSSHGAAAIQNANVALENDKDTFISLYVHFMQGQFDDTLQWPFSGVMRLVIIHPSNPQNSIVETIIAKPGIAYAKPSSHRNATGIGFPEFSAIDKTFLDGYVKNDALICKIYAKAHHIETKDFIS</sequence>
<dbReference type="GO" id="GO:0031663">
    <property type="term" value="P:lipopolysaccharide-mediated signaling pathway"/>
    <property type="evidence" value="ECO:0007669"/>
    <property type="project" value="TreeGrafter"/>
</dbReference>
<keyword evidence="11" id="KW-1185">Reference proteome</keyword>
<dbReference type="Gene3D" id="3.30.40.10">
    <property type="entry name" value="Zinc/RING finger domain, C3HC4 (zinc finger)"/>
    <property type="match status" value="1"/>
</dbReference>
<dbReference type="AlphaFoldDB" id="A0A226E6V8"/>
<comment type="caution">
    <text evidence="10">The sequence shown here is derived from an EMBL/GenBank/DDBJ whole genome shotgun (WGS) entry which is preliminary data.</text>
</comment>
<dbReference type="InterPro" id="IPR018957">
    <property type="entry name" value="Znf_C3HC4_RING-type"/>
</dbReference>
<dbReference type="SMART" id="SM00184">
    <property type="entry name" value="RING"/>
    <property type="match status" value="1"/>
</dbReference>
<evidence type="ECO:0000256" key="4">
    <source>
        <dbReference type="ARBA" id="ARBA00022771"/>
    </source>
</evidence>
<feature type="region of interest" description="Disordered" evidence="7">
    <location>
        <begin position="1"/>
        <end position="21"/>
    </location>
</feature>
<dbReference type="STRING" id="158441.A0A226E6V8"/>
<dbReference type="InterPro" id="IPR002083">
    <property type="entry name" value="MATH/TRAF_dom"/>
</dbReference>
<dbReference type="InterPro" id="IPR008974">
    <property type="entry name" value="TRAF-like"/>
</dbReference>
<keyword evidence="5" id="KW-0862">Zinc</keyword>
<dbReference type="InterPro" id="IPR001841">
    <property type="entry name" value="Znf_RING"/>
</dbReference>
<accession>A0A226E6V8</accession>
<name>A0A226E6V8_FOLCA</name>
<evidence type="ECO:0000256" key="7">
    <source>
        <dbReference type="SAM" id="MobiDB-lite"/>
    </source>
</evidence>
<keyword evidence="10" id="KW-0675">Receptor</keyword>
<gene>
    <name evidence="10" type="ORF">Fcan01_11946</name>
</gene>
<feature type="compositionally biased region" description="Low complexity" evidence="7">
    <location>
        <begin position="303"/>
        <end position="315"/>
    </location>
</feature>
<dbReference type="OMA" id="FMHLQAL"/>
<feature type="domain" description="RING-type" evidence="8">
    <location>
        <begin position="66"/>
        <end position="104"/>
    </location>
</feature>
<dbReference type="PANTHER" id="PTHR10131:SF152">
    <property type="entry name" value="TNF RECEPTOR-ASSOCIATED FACTOR 6"/>
    <property type="match status" value="1"/>
</dbReference>
<dbReference type="Proteomes" id="UP000198287">
    <property type="component" value="Unassembled WGS sequence"/>
</dbReference>
<dbReference type="EMBL" id="LNIX01000006">
    <property type="protein sequence ID" value="OXA52697.1"/>
    <property type="molecule type" value="Genomic_DNA"/>
</dbReference>
<feature type="region of interest" description="Disordered" evidence="7">
    <location>
        <begin position="273"/>
        <end position="336"/>
    </location>
</feature>
<evidence type="ECO:0000256" key="2">
    <source>
        <dbReference type="ARBA" id="ARBA00022490"/>
    </source>
</evidence>
<evidence type="ECO:0000259" key="8">
    <source>
        <dbReference type="PROSITE" id="PS50089"/>
    </source>
</evidence>
<evidence type="ECO:0000313" key="11">
    <source>
        <dbReference type="Proteomes" id="UP000198287"/>
    </source>
</evidence>
<reference evidence="10 11" key="1">
    <citation type="submission" date="2015-12" db="EMBL/GenBank/DDBJ databases">
        <title>The genome of Folsomia candida.</title>
        <authorList>
            <person name="Faddeeva A."/>
            <person name="Derks M.F."/>
            <person name="Anvar Y."/>
            <person name="Smit S."/>
            <person name="Van Straalen N."/>
            <person name="Roelofs D."/>
        </authorList>
    </citation>
    <scope>NUCLEOTIDE SEQUENCE [LARGE SCALE GENOMIC DNA]</scope>
    <source>
        <strain evidence="10 11">VU population</strain>
        <tissue evidence="10">Whole body</tissue>
    </source>
</reference>
<keyword evidence="3" id="KW-0479">Metal-binding</keyword>
<dbReference type="GO" id="GO:0005737">
    <property type="term" value="C:cytoplasm"/>
    <property type="evidence" value="ECO:0007669"/>
    <property type="project" value="UniProtKB-SubCell"/>
</dbReference>
<dbReference type="GO" id="GO:0043122">
    <property type="term" value="P:regulation of canonical NF-kappaB signal transduction"/>
    <property type="evidence" value="ECO:0007669"/>
    <property type="project" value="TreeGrafter"/>
</dbReference>
<dbReference type="InterPro" id="IPR013083">
    <property type="entry name" value="Znf_RING/FYVE/PHD"/>
</dbReference>
<dbReference type="Gene3D" id="2.60.210.10">
    <property type="entry name" value="Apoptosis, Tumor Necrosis Factor Receptor Associated Protein 2, Chain A"/>
    <property type="match status" value="1"/>
</dbReference>
<feature type="domain" description="MATH" evidence="9">
    <location>
        <begin position="389"/>
        <end position="549"/>
    </location>
</feature>
<dbReference type="Pfam" id="PF00097">
    <property type="entry name" value="zf-C3HC4"/>
    <property type="match status" value="1"/>
</dbReference>
<dbReference type="GO" id="GO:0061630">
    <property type="term" value="F:ubiquitin protein ligase activity"/>
    <property type="evidence" value="ECO:0007669"/>
    <property type="project" value="TreeGrafter"/>
</dbReference>
<proteinExistence type="predicted"/>
<dbReference type="SUPFAM" id="SSF57850">
    <property type="entry name" value="RING/U-box"/>
    <property type="match status" value="1"/>
</dbReference>
<protein>
    <submittedName>
        <fullName evidence="10">TNF receptor-associated factor 6</fullName>
    </submittedName>
</protein>
<keyword evidence="2" id="KW-0963">Cytoplasm</keyword>
<evidence type="ECO:0000259" key="9">
    <source>
        <dbReference type="PROSITE" id="PS50144"/>
    </source>
</evidence>
<evidence type="ECO:0000313" key="10">
    <source>
        <dbReference type="EMBL" id="OXA52697.1"/>
    </source>
</evidence>
<dbReference type="PROSITE" id="PS50144">
    <property type="entry name" value="MATH"/>
    <property type="match status" value="1"/>
</dbReference>